<dbReference type="FunFam" id="3.40.190.290:FF:000001">
    <property type="entry name" value="Transcriptional regulator, LysR family"/>
    <property type="match status" value="1"/>
</dbReference>
<organism evidence="6 7">
    <name type="scientific">Xanthomonas hortorum pv. carotae</name>
    <dbReference type="NCBI Taxonomy" id="487904"/>
    <lineage>
        <taxon>Bacteria</taxon>
        <taxon>Pseudomonadati</taxon>
        <taxon>Pseudomonadota</taxon>
        <taxon>Gammaproteobacteria</taxon>
        <taxon>Lysobacterales</taxon>
        <taxon>Lysobacteraceae</taxon>
        <taxon>Xanthomonas</taxon>
    </lineage>
</organism>
<dbReference type="InterPro" id="IPR036390">
    <property type="entry name" value="WH_DNA-bd_sf"/>
</dbReference>
<gene>
    <name evidence="6" type="primary">dmlR_4</name>
    <name evidence="6" type="ORF">CFBP7900_10690</name>
</gene>
<dbReference type="Pfam" id="PF03466">
    <property type="entry name" value="LysR_substrate"/>
    <property type="match status" value="1"/>
</dbReference>
<dbReference type="GO" id="GO:0006351">
    <property type="term" value="P:DNA-templated transcription"/>
    <property type="evidence" value="ECO:0007669"/>
    <property type="project" value="TreeGrafter"/>
</dbReference>
<dbReference type="EMBL" id="CAJDKC010000003">
    <property type="protein sequence ID" value="CAD0316024.1"/>
    <property type="molecule type" value="Genomic_DNA"/>
</dbReference>
<dbReference type="Gene3D" id="1.10.10.10">
    <property type="entry name" value="Winged helix-like DNA-binding domain superfamily/Winged helix DNA-binding domain"/>
    <property type="match status" value="1"/>
</dbReference>
<dbReference type="GO" id="GO:0003700">
    <property type="term" value="F:DNA-binding transcription factor activity"/>
    <property type="evidence" value="ECO:0007669"/>
    <property type="project" value="InterPro"/>
</dbReference>
<protein>
    <submittedName>
        <fullName evidence="6">HTH-type transcriptional regulator DmlR</fullName>
    </submittedName>
</protein>
<dbReference type="SUPFAM" id="SSF53850">
    <property type="entry name" value="Periplasmic binding protein-like II"/>
    <property type="match status" value="1"/>
</dbReference>
<keyword evidence="2" id="KW-0805">Transcription regulation</keyword>
<dbReference type="GO" id="GO:0043565">
    <property type="term" value="F:sequence-specific DNA binding"/>
    <property type="evidence" value="ECO:0007669"/>
    <property type="project" value="TreeGrafter"/>
</dbReference>
<comment type="caution">
    <text evidence="6">The sequence shown here is derived from an EMBL/GenBank/DDBJ whole genome shotgun (WGS) entry which is preliminary data.</text>
</comment>
<dbReference type="InterPro" id="IPR000847">
    <property type="entry name" value="LysR_HTH_N"/>
</dbReference>
<dbReference type="PANTHER" id="PTHR30537:SF72">
    <property type="entry name" value="LYSR FAMILY TRANSCRIPTIONAL REGULATOR"/>
    <property type="match status" value="1"/>
</dbReference>
<reference evidence="6 7" key="1">
    <citation type="submission" date="2020-07" db="EMBL/GenBank/DDBJ databases">
        <authorList>
            <person name="Pothier F. J."/>
        </authorList>
    </citation>
    <scope>NUCLEOTIDE SEQUENCE [LARGE SCALE GENOMIC DNA]</scope>
    <source>
        <strain evidence="6 7">CFBP 7900</strain>
    </source>
</reference>
<evidence type="ECO:0000313" key="6">
    <source>
        <dbReference type="EMBL" id="CAD0316024.1"/>
    </source>
</evidence>
<dbReference type="CDD" id="cd08472">
    <property type="entry name" value="PBP2_CrgA_like_3"/>
    <property type="match status" value="1"/>
</dbReference>
<dbReference type="PANTHER" id="PTHR30537">
    <property type="entry name" value="HTH-TYPE TRANSCRIPTIONAL REGULATOR"/>
    <property type="match status" value="1"/>
</dbReference>
<dbReference type="InterPro" id="IPR058163">
    <property type="entry name" value="LysR-type_TF_proteobact-type"/>
</dbReference>
<evidence type="ECO:0000256" key="4">
    <source>
        <dbReference type="ARBA" id="ARBA00023163"/>
    </source>
</evidence>
<evidence type="ECO:0000313" key="7">
    <source>
        <dbReference type="Proteomes" id="UP000587508"/>
    </source>
</evidence>
<sequence>MGIASLQRLLRLPRRINQLRLIAPFKSIDQSMDTMESLRAFLRVAELGSFTRAAEMLGLPKASVSTAVQRLEASLGTQLLHRTTRRVQLTGDGTAFYQRGRDLLDDMDELQGMFQRDRSQLRGRLRVDMSSGIARNFVIPALPVFLALHPLLEVEISGTDRRVDVVREGFDCVLRVGTLEDTNLVARPLGAFRIINCASADYLTRRGTPRCLDDLAQHDLVHYVTTLGQRSPGFEYHDGQTYQLLPMRGPVTVNNGDAYLAAALAGLGIIQAPASPLRPHLDSGALIEVLAAIAPEPMPVTLLYAQRRHLPQRVRAFMDWVAEVMAPHLEAVLR</sequence>
<evidence type="ECO:0000256" key="3">
    <source>
        <dbReference type="ARBA" id="ARBA00023125"/>
    </source>
</evidence>
<dbReference type="PROSITE" id="PS50931">
    <property type="entry name" value="HTH_LYSR"/>
    <property type="match status" value="1"/>
</dbReference>
<dbReference type="PRINTS" id="PR00039">
    <property type="entry name" value="HTHLYSR"/>
</dbReference>
<accession>A0A6V7CGA5</accession>
<keyword evidence="3" id="KW-0238">DNA-binding</keyword>
<evidence type="ECO:0000256" key="1">
    <source>
        <dbReference type="ARBA" id="ARBA00009437"/>
    </source>
</evidence>
<comment type="similarity">
    <text evidence="1">Belongs to the LysR transcriptional regulatory family.</text>
</comment>
<dbReference type="InterPro" id="IPR036388">
    <property type="entry name" value="WH-like_DNA-bd_sf"/>
</dbReference>
<evidence type="ECO:0000256" key="2">
    <source>
        <dbReference type="ARBA" id="ARBA00023015"/>
    </source>
</evidence>
<proteinExistence type="inferred from homology"/>
<dbReference type="Gene3D" id="3.40.190.290">
    <property type="match status" value="1"/>
</dbReference>
<name>A0A6V7CGA5_9XANT</name>
<dbReference type="Pfam" id="PF00126">
    <property type="entry name" value="HTH_1"/>
    <property type="match status" value="1"/>
</dbReference>
<evidence type="ECO:0000259" key="5">
    <source>
        <dbReference type="PROSITE" id="PS50931"/>
    </source>
</evidence>
<keyword evidence="4" id="KW-0804">Transcription</keyword>
<dbReference type="AlphaFoldDB" id="A0A6V7CGA5"/>
<dbReference type="SUPFAM" id="SSF46785">
    <property type="entry name" value="Winged helix' DNA-binding domain"/>
    <property type="match status" value="1"/>
</dbReference>
<dbReference type="FunFam" id="1.10.10.10:FF:000001">
    <property type="entry name" value="LysR family transcriptional regulator"/>
    <property type="match status" value="1"/>
</dbReference>
<dbReference type="InterPro" id="IPR005119">
    <property type="entry name" value="LysR_subst-bd"/>
</dbReference>
<feature type="domain" description="HTH lysR-type" evidence="5">
    <location>
        <begin position="33"/>
        <end position="90"/>
    </location>
</feature>
<dbReference type="Proteomes" id="UP000587508">
    <property type="component" value="Unassembled WGS sequence"/>
</dbReference>
<dbReference type="EMBL" id="CAJDKC010000003">
    <property type="protein sequence ID" value="CAD0316034.1"/>
    <property type="molecule type" value="Genomic_DNA"/>
</dbReference>